<dbReference type="Proteomes" id="UP000001610">
    <property type="component" value="Unassembled WGS sequence"/>
</dbReference>
<evidence type="ECO:0000313" key="2">
    <source>
        <dbReference type="EMBL" id="EGX90348.1"/>
    </source>
</evidence>
<keyword evidence="1" id="KW-0378">Hydrolase</keyword>
<dbReference type="InterPro" id="IPR007466">
    <property type="entry name" value="Peptidyl-Arg-deiminase_porph"/>
</dbReference>
<gene>
    <name evidence="2" type="ORF">CCM_06766</name>
</gene>
<dbReference type="eggNOG" id="ENOG502QUHM">
    <property type="taxonomic scope" value="Eukaryota"/>
</dbReference>
<dbReference type="SUPFAM" id="SSF55909">
    <property type="entry name" value="Pentein"/>
    <property type="match status" value="1"/>
</dbReference>
<protein>
    <submittedName>
        <fullName evidence="2">Peptidylarginine deiminase-like enzyme</fullName>
    </submittedName>
</protein>
<dbReference type="AlphaFoldDB" id="G3JKX4"/>
<accession>G3JKX4</accession>
<dbReference type="EMBL" id="JH126403">
    <property type="protein sequence ID" value="EGX90348.1"/>
    <property type="molecule type" value="Genomic_DNA"/>
</dbReference>
<dbReference type="GO" id="GO:0047632">
    <property type="term" value="F:agmatine deiminase activity"/>
    <property type="evidence" value="ECO:0007669"/>
    <property type="project" value="TreeGrafter"/>
</dbReference>
<evidence type="ECO:0000313" key="3">
    <source>
        <dbReference type="Proteomes" id="UP000001610"/>
    </source>
</evidence>
<dbReference type="KEGG" id="cmt:CCM_06766"/>
<keyword evidence="3" id="KW-1185">Reference proteome</keyword>
<dbReference type="HOGENOM" id="CLU_037682_2_0_1"/>
<dbReference type="Pfam" id="PF04371">
    <property type="entry name" value="PAD_porph"/>
    <property type="match status" value="1"/>
</dbReference>
<sequence length="369" mass="39892">MSQTCSSSDQHTYRRPAENGQQQFVILAWPGESMEYYEQFEGSRAAVKDTISAIADAAARFVRVKLLVEEKDLAAARQRFAASNAKNAHHVDVCTVSTGCPDVWMRDMAPTFTVSDDGTLCGVDWHFNGWGGQKTSEACLQLARSLLADFAIPRIAGSIVTEGGALEVDGEGTLIASESSLINDNRNPGKTKDQVEAELSRTLGIRKFIWVPGRKDLDSTDFHIDAVARFVRPGVVLCSRPRDKPTGEDEEEGEWIAAHAEVRQILAAATDARGRPLEVLEVLEPRIGKECWLPNPPPGARAVFSYANYLLVGGGGVILSQFGDGEADAAALATVRAAFPEREVVPVYARSLGLFGGGIHCASQEVPHV</sequence>
<proteinExistence type="predicted"/>
<dbReference type="OrthoDB" id="544103at2759"/>
<dbReference type="Gene3D" id="3.75.10.10">
    <property type="entry name" value="L-arginine/glycine Amidinotransferase, Chain A"/>
    <property type="match status" value="1"/>
</dbReference>
<dbReference type="PANTHER" id="PTHR31377">
    <property type="entry name" value="AGMATINE DEIMINASE-RELATED"/>
    <property type="match status" value="1"/>
</dbReference>
<dbReference type="RefSeq" id="XP_006671969.1">
    <property type="nucleotide sequence ID" value="XM_006671906.1"/>
</dbReference>
<dbReference type="OMA" id="IGVDCNT"/>
<dbReference type="GO" id="GO:0004668">
    <property type="term" value="F:protein-arginine deiminase activity"/>
    <property type="evidence" value="ECO:0007669"/>
    <property type="project" value="InterPro"/>
</dbReference>
<evidence type="ECO:0000256" key="1">
    <source>
        <dbReference type="ARBA" id="ARBA00022801"/>
    </source>
</evidence>
<name>G3JKX4_CORMM</name>
<reference evidence="2 3" key="1">
    <citation type="journal article" date="2011" name="Genome Biol.">
        <title>Genome sequence of the insect pathogenic fungus Cordyceps militaris, a valued traditional Chinese medicine.</title>
        <authorList>
            <person name="Zheng P."/>
            <person name="Xia Y."/>
            <person name="Xiao G."/>
            <person name="Xiong C."/>
            <person name="Hu X."/>
            <person name="Zhang S."/>
            <person name="Zheng H."/>
            <person name="Huang Y."/>
            <person name="Zhou Y."/>
            <person name="Wang S."/>
            <person name="Zhao G.P."/>
            <person name="Liu X."/>
            <person name="St Leger R.J."/>
            <person name="Wang C."/>
        </authorList>
    </citation>
    <scope>NUCLEOTIDE SEQUENCE [LARGE SCALE GENOMIC DNA]</scope>
    <source>
        <strain evidence="2 3">CM01</strain>
    </source>
</reference>
<dbReference type="GeneID" id="18168779"/>
<dbReference type="PANTHER" id="PTHR31377:SF0">
    <property type="entry name" value="AGMATINE DEIMINASE-RELATED"/>
    <property type="match status" value="1"/>
</dbReference>
<dbReference type="GO" id="GO:0009446">
    <property type="term" value="P:putrescine biosynthetic process"/>
    <property type="evidence" value="ECO:0007669"/>
    <property type="project" value="InterPro"/>
</dbReference>
<dbReference type="InParanoid" id="G3JKX4"/>
<dbReference type="VEuPathDB" id="FungiDB:CCM_06766"/>
<organism evidence="2 3">
    <name type="scientific">Cordyceps militaris (strain CM01)</name>
    <name type="common">Caterpillar fungus</name>
    <dbReference type="NCBI Taxonomy" id="983644"/>
    <lineage>
        <taxon>Eukaryota</taxon>
        <taxon>Fungi</taxon>
        <taxon>Dikarya</taxon>
        <taxon>Ascomycota</taxon>
        <taxon>Pezizomycotina</taxon>
        <taxon>Sordariomycetes</taxon>
        <taxon>Hypocreomycetidae</taxon>
        <taxon>Hypocreales</taxon>
        <taxon>Cordycipitaceae</taxon>
        <taxon>Cordyceps</taxon>
    </lineage>
</organism>